<sequence length="114" mass="12701">MQDRILLSLPRAGSRRCPRWDENRLLAAAEQHVDAQLQAAPHAQPANPTGTAPPVPGLRPAMLRQTLALRSGSQECQNGPDLLPTLLESQLLLYDLRHTVLRQIFAFQRGSQEF</sequence>
<evidence type="ECO:0000256" key="1">
    <source>
        <dbReference type="SAM" id="MobiDB-lite"/>
    </source>
</evidence>
<dbReference type="Proteomes" id="UP000092154">
    <property type="component" value="Unassembled WGS sequence"/>
</dbReference>
<evidence type="ECO:0000313" key="3">
    <source>
        <dbReference type="Proteomes" id="UP000092154"/>
    </source>
</evidence>
<name>A0A1B7MGU9_9AGAM</name>
<proteinExistence type="predicted"/>
<feature type="compositionally biased region" description="Low complexity" evidence="1">
    <location>
        <begin position="36"/>
        <end position="48"/>
    </location>
</feature>
<dbReference type="InParanoid" id="A0A1B7MGU9"/>
<reference evidence="2 3" key="1">
    <citation type="submission" date="2016-06" db="EMBL/GenBank/DDBJ databases">
        <title>Comparative genomics of the ectomycorrhizal sister species Rhizopogon vinicolor and Rhizopogon vesiculosus (Basidiomycota: Boletales) reveals a divergence of the mating type B locus.</title>
        <authorList>
            <consortium name="DOE Joint Genome Institute"/>
            <person name="Mujic A.B."/>
            <person name="Kuo A."/>
            <person name="Tritt A."/>
            <person name="Lipzen A."/>
            <person name="Chen C."/>
            <person name="Johnson J."/>
            <person name="Sharma A."/>
            <person name="Barry K."/>
            <person name="Grigoriev I.V."/>
            <person name="Spatafora J.W."/>
        </authorList>
    </citation>
    <scope>NUCLEOTIDE SEQUENCE [LARGE SCALE GENOMIC DNA]</scope>
    <source>
        <strain evidence="2 3">AM-OR11-026</strain>
    </source>
</reference>
<dbReference type="AlphaFoldDB" id="A0A1B7MGU9"/>
<organism evidence="2 3">
    <name type="scientific">Rhizopogon vinicolor AM-OR11-026</name>
    <dbReference type="NCBI Taxonomy" id="1314800"/>
    <lineage>
        <taxon>Eukaryota</taxon>
        <taxon>Fungi</taxon>
        <taxon>Dikarya</taxon>
        <taxon>Basidiomycota</taxon>
        <taxon>Agaricomycotina</taxon>
        <taxon>Agaricomycetes</taxon>
        <taxon>Agaricomycetidae</taxon>
        <taxon>Boletales</taxon>
        <taxon>Suillineae</taxon>
        <taxon>Rhizopogonaceae</taxon>
        <taxon>Rhizopogon</taxon>
    </lineage>
</organism>
<dbReference type="EMBL" id="KV449224">
    <property type="protein sequence ID" value="OAX31825.1"/>
    <property type="molecule type" value="Genomic_DNA"/>
</dbReference>
<protein>
    <submittedName>
        <fullName evidence="2">Uncharacterized protein</fullName>
    </submittedName>
</protein>
<evidence type="ECO:0000313" key="2">
    <source>
        <dbReference type="EMBL" id="OAX31825.1"/>
    </source>
</evidence>
<feature type="region of interest" description="Disordered" evidence="1">
    <location>
        <begin position="36"/>
        <end position="58"/>
    </location>
</feature>
<gene>
    <name evidence="2" type="ORF">K503DRAFT_810159</name>
</gene>
<accession>A0A1B7MGU9</accession>
<keyword evidence="3" id="KW-1185">Reference proteome</keyword>